<dbReference type="Proteomes" id="UP000499080">
    <property type="component" value="Unassembled WGS sequence"/>
</dbReference>
<evidence type="ECO:0000313" key="3">
    <source>
        <dbReference type="Proteomes" id="UP000499080"/>
    </source>
</evidence>
<dbReference type="AlphaFoldDB" id="A0A4Y2BBL3"/>
<proteinExistence type="predicted"/>
<comment type="caution">
    <text evidence="2">The sequence shown here is derived from an EMBL/GenBank/DDBJ whole genome shotgun (WGS) entry which is preliminary data.</text>
</comment>
<evidence type="ECO:0000256" key="1">
    <source>
        <dbReference type="SAM" id="MobiDB-lite"/>
    </source>
</evidence>
<sequence length="167" mass="18659">MADQSSQLGLTEGTSLPLETSKSTSTDLGQNVNTSSSYPFEGETPEIQGLLEKAMELETEIQTAIANSKATTPKQAEIREPLKELTKILVQQQVMIRHLMGRLSSENKERASYAQVLSSSVPPSGTRDRSRSRPRKMHNVLIYPKEEGVTSEQTRKCIQRLFPHRSM</sequence>
<evidence type="ECO:0000313" key="2">
    <source>
        <dbReference type="EMBL" id="GBL89423.1"/>
    </source>
</evidence>
<feature type="region of interest" description="Disordered" evidence="1">
    <location>
        <begin position="110"/>
        <end position="138"/>
    </location>
</feature>
<feature type="compositionally biased region" description="Polar residues" evidence="1">
    <location>
        <begin position="1"/>
        <end position="38"/>
    </location>
</feature>
<reference evidence="2 3" key="1">
    <citation type="journal article" date="2019" name="Sci. Rep.">
        <title>Orb-weaving spider Araneus ventricosus genome elucidates the spidroin gene catalogue.</title>
        <authorList>
            <person name="Kono N."/>
            <person name="Nakamura H."/>
            <person name="Ohtoshi R."/>
            <person name="Moran D.A.P."/>
            <person name="Shinohara A."/>
            <person name="Yoshida Y."/>
            <person name="Fujiwara M."/>
            <person name="Mori M."/>
            <person name="Tomita M."/>
            <person name="Arakawa K."/>
        </authorList>
    </citation>
    <scope>NUCLEOTIDE SEQUENCE [LARGE SCALE GENOMIC DNA]</scope>
</reference>
<accession>A0A4Y2BBL3</accession>
<protein>
    <submittedName>
        <fullName evidence="2">Uncharacterized protein</fullName>
    </submittedName>
</protein>
<dbReference type="EMBL" id="BGPR01159231">
    <property type="protein sequence ID" value="GBL89423.1"/>
    <property type="molecule type" value="Genomic_DNA"/>
</dbReference>
<organism evidence="2 3">
    <name type="scientific">Araneus ventricosus</name>
    <name type="common">Orbweaver spider</name>
    <name type="synonym">Epeira ventricosa</name>
    <dbReference type="NCBI Taxonomy" id="182803"/>
    <lineage>
        <taxon>Eukaryota</taxon>
        <taxon>Metazoa</taxon>
        <taxon>Ecdysozoa</taxon>
        <taxon>Arthropoda</taxon>
        <taxon>Chelicerata</taxon>
        <taxon>Arachnida</taxon>
        <taxon>Araneae</taxon>
        <taxon>Araneomorphae</taxon>
        <taxon>Entelegynae</taxon>
        <taxon>Araneoidea</taxon>
        <taxon>Araneidae</taxon>
        <taxon>Araneus</taxon>
    </lineage>
</organism>
<keyword evidence="3" id="KW-1185">Reference proteome</keyword>
<feature type="region of interest" description="Disordered" evidence="1">
    <location>
        <begin position="1"/>
        <end position="43"/>
    </location>
</feature>
<name>A0A4Y2BBL3_ARAVE</name>
<gene>
    <name evidence="2" type="ORF">AVEN_211341_1</name>
</gene>